<dbReference type="Pfam" id="PF22936">
    <property type="entry name" value="Pol_BBD"/>
    <property type="match status" value="1"/>
</dbReference>
<keyword evidence="3" id="KW-1185">Reference proteome</keyword>
<name>A0ABQ5ACG1_9ASTR</name>
<dbReference type="Proteomes" id="UP001151760">
    <property type="component" value="Unassembled WGS sequence"/>
</dbReference>
<proteinExistence type="predicted"/>
<accession>A0ABQ5ACG1</accession>
<feature type="domain" description="Retrovirus-related Pol polyprotein from transposon TNT 1-94-like beta-barrel" evidence="1">
    <location>
        <begin position="44"/>
        <end position="112"/>
    </location>
</feature>
<dbReference type="EMBL" id="BQNB010012187">
    <property type="protein sequence ID" value="GJT00330.1"/>
    <property type="molecule type" value="Genomic_DNA"/>
</dbReference>
<protein>
    <recommendedName>
        <fullName evidence="1">Retrovirus-related Pol polyprotein from transposon TNT 1-94-like beta-barrel domain-containing protein</fullName>
    </recommendedName>
</protein>
<evidence type="ECO:0000313" key="3">
    <source>
        <dbReference type="Proteomes" id="UP001151760"/>
    </source>
</evidence>
<gene>
    <name evidence="2" type="ORF">Tco_0821499</name>
</gene>
<evidence type="ECO:0000259" key="1">
    <source>
        <dbReference type="Pfam" id="PF22936"/>
    </source>
</evidence>
<sequence length="175" mass="19569">MMPKRVNPRQANMVNDDVDMIAMVSDVCAMISEVNMVGTNHGGWWIDIGATRHVCADKSKFHSFRAVDNGQKLYMGNSATADIKGEGDVVLKMTSEEELKLTNVLYVPEIRSAPELVKRETDTQVTCTVDALKHSETLCAITMRYMLRMERLNLGNSPTANIKGKGDVIHIWKRV</sequence>
<evidence type="ECO:0000313" key="2">
    <source>
        <dbReference type="EMBL" id="GJT00330.1"/>
    </source>
</evidence>
<reference evidence="2" key="2">
    <citation type="submission" date="2022-01" db="EMBL/GenBank/DDBJ databases">
        <authorList>
            <person name="Yamashiro T."/>
            <person name="Shiraishi A."/>
            <person name="Satake H."/>
            <person name="Nakayama K."/>
        </authorList>
    </citation>
    <scope>NUCLEOTIDE SEQUENCE</scope>
</reference>
<comment type="caution">
    <text evidence="2">The sequence shown here is derived from an EMBL/GenBank/DDBJ whole genome shotgun (WGS) entry which is preliminary data.</text>
</comment>
<organism evidence="2 3">
    <name type="scientific">Tanacetum coccineum</name>
    <dbReference type="NCBI Taxonomy" id="301880"/>
    <lineage>
        <taxon>Eukaryota</taxon>
        <taxon>Viridiplantae</taxon>
        <taxon>Streptophyta</taxon>
        <taxon>Embryophyta</taxon>
        <taxon>Tracheophyta</taxon>
        <taxon>Spermatophyta</taxon>
        <taxon>Magnoliopsida</taxon>
        <taxon>eudicotyledons</taxon>
        <taxon>Gunneridae</taxon>
        <taxon>Pentapetalae</taxon>
        <taxon>asterids</taxon>
        <taxon>campanulids</taxon>
        <taxon>Asterales</taxon>
        <taxon>Asteraceae</taxon>
        <taxon>Asteroideae</taxon>
        <taxon>Anthemideae</taxon>
        <taxon>Anthemidinae</taxon>
        <taxon>Tanacetum</taxon>
    </lineage>
</organism>
<reference evidence="2" key="1">
    <citation type="journal article" date="2022" name="Int. J. Mol. Sci.">
        <title>Draft Genome of Tanacetum Coccineum: Genomic Comparison of Closely Related Tanacetum-Family Plants.</title>
        <authorList>
            <person name="Yamashiro T."/>
            <person name="Shiraishi A."/>
            <person name="Nakayama K."/>
            <person name="Satake H."/>
        </authorList>
    </citation>
    <scope>NUCLEOTIDE SEQUENCE</scope>
</reference>
<dbReference type="PANTHER" id="PTHR47592:SF27">
    <property type="entry name" value="OS08G0421700 PROTEIN"/>
    <property type="match status" value="1"/>
</dbReference>
<dbReference type="InterPro" id="IPR054722">
    <property type="entry name" value="PolX-like_BBD"/>
</dbReference>
<dbReference type="PANTHER" id="PTHR47592">
    <property type="entry name" value="PBF68 PROTEIN"/>
    <property type="match status" value="1"/>
</dbReference>